<dbReference type="AlphaFoldDB" id="A0AAQ3N3F5"/>
<dbReference type="EMBL" id="CP144694">
    <property type="protein sequence ID" value="WVZ01648.1"/>
    <property type="molecule type" value="Genomic_DNA"/>
</dbReference>
<gene>
    <name evidence="2" type="ORF">V8G54_022454</name>
</gene>
<keyword evidence="1" id="KW-0812">Transmembrane</keyword>
<name>A0AAQ3N3F5_VIGMU</name>
<keyword evidence="1" id="KW-0472">Membrane</keyword>
<sequence>HLHTFKIPTPKQNALKLRYFLCFILFVQTVRECRRRRLGTAVKSGALFACGKCFSGGGGRRGWRRRTFRRDTWRCAWGPAGGGSSSAPHTLIIRSSRRFSRKRKRNMVSATTVLSLFLVTSLCSKSFLGSWTDPYPDCTRSRI</sequence>
<proteinExistence type="predicted"/>
<keyword evidence="1" id="KW-1133">Transmembrane helix</keyword>
<reference evidence="2 3" key="1">
    <citation type="journal article" date="2023" name="Life. Sci Alliance">
        <title>Evolutionary insights into 3D genome organization and epigenetic landscape of Vigna mungo.</title>
        <authorList>
            <person name="Junaid A."/>
            <person name="Singh B."/>
            <person name="Bhatia S."/>
        </authorList>
    </citation>
    <scope>NUCLEOTIDE SEQUENCE [LARGE SCALE GENOMIC DNA]</scope>
    <source>
        <strain evidence="2">Urdbean</strain>
    </source>
</reference>
<keyword evidence="3" id="KW-1185">Reference proteome</keyword>
<organism evidence="2 3">
    <name type="scientific">Vigna mungo</name>
    <name type="common">Black gram</name>
    <name type="synonym">Phaseolus mungo</name>
    <dbReference type="NCBI Taxonomy" id="3915"/>
    <lineage>
        <taxon>Eukaryota</taxon>
        <taxon>Viridiplantae</taxon>
        <taxon>Streptophyta</taxon>
        <taxon>Embryophyta</taxon>
        <taxon>Tracheophyta</taxon>
        <taxon>Spermatophyta</taxon>
        <taxon>Magnoliopsida</taxon>
        <taxon>eudicotyledons</taxon>
        <taxon>Gunneridae</taxon>
        <taxon>Pentapetalae</taxon>
        <taxon>rosids</taxon>
        <taxon>fabids</taxon>
        <taxon>Fabales</taxon>
        <taxon>Fabaceae</taxon>
        <taxon>Papilionoideae</taxon>
        <taxon>50 kb inversion clade</taxon>
        <taxon>NPAAA clade</taxon>
        <taxon>indigoferoid/millettioid clade</taxon>
        <taxon>Phaseoleae</taxon>
        <taxon>Vigna</taxon>
    </lineage>
</organism>
<accession>A0AAQ3N3F5</accession>
<evidence type="ECO:0000256" key="1">
    <source>
        <dbReference type="SAM" id="Phobius"/>
    </source>
</evidence>
<dbReference type="Proteomes" id="UP001374535">
    <property type="component" value="Chromosome 7"/>
</dbReference>
<evidence type="ECO:0000313" key="3">
    <source>
        <dbReference type="Proteomes" id="UP001374535"/>
    </source>
</evidence>
<protein>
    <submittedName>
        <fullName evidence="2">Uncharacterized protein</fullName>
    </submittedName>
</protein>
<evidence type="ECO:0000313" key="2">
    <source>
        <dbReference type="EMBL" id="WVZ01648.1"/>
    </source>
</evidence>
<feature type="non-terminal residue" evidence="2">
    <location>
        <position position="1"/>
    </location>
</feature>
<feature type="transmembrane region" description="Helical" evidence="1">
    <location>
        <begin position="107"/>
        <end position="127"/>
    </location>
</feature>